<dbReference type="InterPro" id="IPR014001">
    <property type="entry name" value="Helicase_ATP-bd"/>
</dbReference>
<protein>
    <submittedName>
        <fullName evidence="4">SNF2-related protein</fullName>
    </submittedName>
</protein>
<evidence type="ECO:0000313" key="5">
    <source>
        <dbReference type="Proteomes" id="UP001302349"/>
    </source>
</evidence>
<sequence>MNVSPAKPFKLIYSLFQHEYLGYLAESFVVQVDEKGRLSLASQNISFKNAQEFASGLDEVDYELIKTMDSMQQDAVVSHFHKKKIKPAEFFLKTYDTEKGNKLLQQEIEQYLERRRGKLLPLMVNKEVYEMGRDGDPAWKKLEWQDEPATVLFHFRRNEDNTHYFPTLKLNGEKLEFNNKGAYIVSKKPAWMVMDNMLFTFKKEVDGHKLLPFLNKKFIVIPKSVEDTYYRKFVAPLVAAFDVYAKGFTINTVSFPPKAVITFSELASTKELSLFSDEGNVAVAGDPNDEKMLFELVFQYGPYKFKAENLTEVSVSVEQNGDDYTFHRVNRDLTREREIIALLKESGLELKHAKATLNKGEAFSWMSFTAPKLAELGVKLQQNQKGDKRYFIGTSQISIEVRENIDWFDIFATVRFGEFEIPFQTIRKHIIRKQREIRLPNGEIAVIPEAWFTEYSELFNFAEDGKADGSAVSLKKHHLALVKELSNSDLATVTLSRKLEKLRGFEEIEDFPAPLHFKGTLRPYQKAGFNWLRFLNSYNFGGCLADDMGLGKTVQTLAMLQAVKEEQNGNTGTSLLVMPTSLIYNWEKEAIKFTPGLKVLNYTGTQREKDVTKFADYDLVLTSYGIVRLDIDLLEKFYFNYIILDESQAIKNPSSNIAKSVKKLRSKHKLILTGTPVENTTLDLWSQMSFINPGLLGNQAFFKNEFLNPIEKKNDEKKVQKLYAIIKPFILRRKKNQVATELPEKVENVQYCTMTAMQEEEYETAKSLFRNKIMDQIETDGVNKSHMILLQGLTKLRQIANHPKLVDPDYGGDSGKMEDVTHMLATAVGKDHKILVFSQFVKHLALLENYLKENRITYCYLDGSTKDRQAQVEKFQNDPSIQVFLISLKAGGLGLNLTKADYVFLLDPWWNPAVEAQAVDRAHRIGQENKVFTYKFITKNTVEEKILALQQSKMKLATELISTEESFVKNLSKEDIQNLLT</sequence>
<keyword evidence="1" id="KW-0378">Hydrolase</keyword>
<organism evidence="4 5">
    <name type="scientific">Imperialibacter roseus</name>
    <dbReference type="NCBI Taxonomy" id="1324217"/>
    <lineage>
        <taxon>Bacteria</taxon>
        <taxon>Pseudomonadati</taxon>
        <taxon>Bacteroidota</taxon>
        <taxon>Cytophagia</taxon>
        <taxon>Cytophagales</taxon>
        <taxon>Flammeovirgaceae</taxon>
        <taxon>Imperialibacter</taxon>
    </lineage>
</organism>
<dbReference type="CDD" id="cd18793">
    <property type="entry name" value="SF2_C_SNF"/>
    <property type="match status" value="1"/>
</dbReference>
<dbReference type="Gene3D" id="3.40.50.10810">
    <property type="entry name" value="Tandem AAA-ATPase domain"/>
    <property type="match status" value="1"/>
</dbReference>
<dbReference type="Gene3D" id="3.40.50.300">
    <property type="entry name" value="P-loop containing nucleotide triphosphate hydrolases"/>
    <property type="match status" value="1"/>
</dbReference>
<dbReference type="InterPro" id="IPR000330">
    <property type="entry name" value="SNF2_N"/>
</dbReference>
<evidence type="ECO:0000259" key="3">
    <source>
        <dbReference type="PROSITE" id="PS51194"/>
    </source>
</evidence>
<accession>A0ABZ0IQT8</accession>
<dbReference type="Pfam" id="PF00176">
    <property type="entry name" value="SNF2-rel_dom"/>
    <property type="match status" value="1"/>
</dbReference>
<dbReference type="Pfam" id="PF00271">
    <property type="entry name" value="Helicase_C"/>
    <property type="match status" value="1"/>
</dbReference>
<reference evidence="4 5" key="1">
    <citation type="journal article" date="2023" name="Microbiol. Resour. Announc.">
        <title>Complete Genome Sequence of Imperialibacter roseus strain P4T.</title>
        <authorList>
            <person name="Tizabi D.R."/>
            <person name="Bachvaroff T."/>
            <person name="Hill R.T."/>
        </authorList>
    </citation>
    <scope>NUCLEOTIDE SEQUENCE [LARGE SCALE GENOMIC DNA]</scope>
    <source>
        <strain evidence="4 5">P4T</strain>
    </source>
</reference>
<dbReference type="InterPro" id="IPR001650">
    <property type="entry name" value="Helicase_C-like"/>
</dbReference>
<proteinExistence type="predicted"/>
<dbReference type="Proteomes" id="UP001302349">
    <property type="component" value="Chromosome"/>
</dbReference>
<dbReference type="SMART" id="SM00487">
    <property type="entry name" value="DEXDc"/>
    <property type="match status" value="1"/>
</dbReference>
<feature type="domain" description="Helicase C-terminal" evidence="3">
    <location>
        <begin position="819"/>
        <end position="972"/>
    </location>
</feature>
<dbReference type="InterPro" id="IPR038718">
    <property type="entry name" value="SNF2-like_sf"/>
</dbReference>
<gene>
    <name evidence="4" type="ORF">RT717_23685</name>
</gene>
<dbReference type="InterPro" id="IPR049730">
    <property type="entry name" value="SNF2/RAD54-like_C"/>
</dbReference>
<dbReference type="EMBL" id="CP136051">
    <property type="protein sequence ID" value="WOK06081.1"/>
    <property type="molecule type" value="Genomic_DNA"/>
</dbReference>
<feature type="domain" description="Helicase ATP-binding" evidence="2">
    <location>
        <begin position="533"/>
        <end position="694"/>
    </location>
</feature>
<dbReference type="PANTHER" id="PTHR10799">
    <property type="entry name" value="SNF2/RAD54 HELICASE FAMILY"/>
    <property type="match status" value="1"/>
</dbReference>
<dbReference type="RefSeq" id="WP_317488818.1">
    <property type="nucleotide sequence ID" value="NZ_CP136051.1"/>
</dbReference>
<evidence type="ECO:0000256" key="1">
    <source>
        <dbReference type="ARBA" id="ARBA00022801"/>
    </source>
</evidence>
<evidence type="ECO:0000259" key="2">
    <source>
        <dbReference type="PROSITE" id="PS51192"/>
    </source>
</evidence>
<dbReference type="InterPro" id="IPR027417">
    <property type="entry name" value="P-loop_NTPase"/>
</dbReference>
<dbReference type="SUPFAM" id="SSF52540">
    <property type="entry name" value="P-loop containing nucleoside triphosphate hydrolases"/>
    <property type="match status" value="2"/>
</dbReference>
<keyword evidence="5" id="KW-1185">Reference proteome</keyword>
<evidence type="ECO:0000313" key="4">
    <source>
        <dbReference type="EMBL" id="WOK06081.1"/>
    </source>
</evidence>
<dbReference type="CDD" id="cd18012">
    <property type="entry name" value="DEXQc_arch_SWI2_SNF2"/>
    <property type="match status" value="1"/>
</dbReference>
<dbReference type="PROSITE" id="PS51194">
    <property type="entry name" value="HELICASE_CTER"/>
    <property type="match status" value="1"/>
</dbReference>
<dbReference type="PROSITE" id="PS51192">
    <property type="entry name" value="HELICASE_ATP_BIND_1"/>
    <property type="match status" value="1"/>
</dbReference>
<dbReference type="SMART" id="SM00490">
    <property type="entry name" value="HELICc"/>
    <property type="match status" value="1"/>
</dbReference>
<name>A0ABZ0IQT8_9BACT</name>